<dbReference type="SUPFAM" id="SSF53335">
    <property type="entry name" value="S-adenosyl-L-methionine-dependent methyltransferases"/>
    <property type="match status" value="1"/>
</dbReference>
<dbReference type="Gene3D" id="3.40.50.150">
    <property type="entry name" value="Vaccinia Virus protein VP39"/>
    <property type="match status" value="1"/>
</dbReference>
<organism evidence="2 3">
    <name type="scientific">Actinoplanes oblitus</name>
    <dbReference type="NCBI Taxonomy" id="3040509"/>
    <lineage>
        <taxon>Bacteria</taxon>
        <taxon>Bacillati</taxon>
        <taxon>Actinomycetota</taxon>
        <taxon>Actinomycetes</taxon>
        <taxon>Micromonosporales</taxon>
        <taxon>Micromonosporaceae</taxon>
        <taxon>Actinoplanes</taxon>
    </lineage>
</organism>
<dbReference type="InterPro" id="IPR029063">
    <property type="entry name" value="SAM-dependent_MTases_sf"/>
</dbReference>
<name>A0ABY8WSC6_9ACTN</name>
<gene>
    <name evidence="2" type="ORF">ACTOB_003648</name>
</gene>
<dbReference type="CDD" id="cd02440">
    <property type="entry name" value="AdoMet_MTases"/>
    <property type="match status" value="1"/>
</dbReference>
<dbReference type="GO" id="GO:0008168">
    <property type="term" value="F:methyltransferase activity"/>
    <property type="evidence" value="ECO:0007669"/>
    <property type="project" value="UniProtKB-KW"/>
</dbReference>
<evidence type="ECO:0000313" key="3">
    <source>
        <dbReference type="Proteomes" id="UP001240150"/>
    </source>
</evidence>
<dbReference type="EMBL" id="CP126980">
    <property type="protein sequence ID" value="WIN00812.1"/>
    <property type="molecule type" value="Genomic_DNA"/>
</dbReference>
<dbReference type="InterPro" id="IPR006764">
    <property type="entry name" value="SAM_dep_MeTrfase_SAV2177_type"/>
</dbReference>
<protein>
    <submittedName>
        <fullName evidence="2">SAM-dependent methyltransferase</fullName>
        <ecNumber evidence="2">2.1.1.-</ecNumber>
    </submittedName>
</protein>
<sequence>MRRKNAPGAGRVTPKSSQLDTSTPHPARRYNYWLGGKDNFAADRQSGDEISRLFPTAMIAARANRAFLRRAVSYLAHRGIRQFLDIGTGLPAPDNTHEVAQRIAPSSRVVYVDNDPIVMVHARALLQSHPEGRTAYLEGDLREPQAILRHRLLKQTLDMTEPVALLLVAVLHFIQDDDEAVAVVKKLRDSLPSGSYLVVSNATTDFNAPEVVAAYEGMVAAGKNDIRCRPKEQFSRFLDGLELVEPGIVPANDWRAEDLGDPERPSAADVSLYGAVGRVL</sequence>
<evidence type="ECO:0000313" key="2">
    <source>
        <dbReference type="EMBL" id="WIN00812.1"/>
    </source>
</evidence>
<dbReference type="Pfam" id="PF04672">
    <property type="entry name" value="Methyltransf_19"/>
    <property type="match status" value="1"/>
</dbReference>
<keyword evidence="2" id="KW-0808">Transferase</keyword>
<keyword evidence="2" id="KW-0489">Methyltransferase</keyword>
<evidence type="ECO:0000256" key="1">
    <source>
        <dbReference type="SAM" id="MobiDB-lite"/>
    </source>
</evidence>
<feature type="region of interest" description="Disordered" evidence="1">
    <location>
        <begin position="1"/>
        <end position="27"/>
    </location>
</feature>
<dbReference type="PIRSF" id="PIRSF017393">
    <property type="entry name" value="MTase_SAV2177"/>
    <property type="match status" value="1"/>
</dbReference>
<reference evidence="2 3" key="1">
    <citation type="submission" date="2023-06" db="EMBL/GenBank/DDBJ databases">
        <authorList>
            <person name="Yushchuk O."/>
            <person name="Binda E."/>
            <person name="Ruckert-Reed C."/>
            <person name="Fedorenko V."/>
            <person name="Kalinowski J."/>
            <person name="Marinelli F."/>
        </authorList>
    </citation>
    <scope>NUCLEOTIDE SEQUENCE [LARGE SCALE GENOMIC DNA]</scope>
    <source>
        <strain evidence="2 3">NRRL 3884</strain>
    </source>
</reference>
<accession>A0ABY8WSC6</accession>
<feature type="compositionally biased region" description="Polar residues" evidence="1">
    <location>
        <begin position="14"/>
        <end position="24"/>
    </location>
</feature>
<proteinExistence type="predicted"/>
<dbReference type="EC" id="2.1.1.-" evidence="2"/>
<dbReference type="GO" id="GO:0032259">
    <property type="term" value="P:methylation"/>
    <property type="evidence" value="ECO:0007669"/>
    <property type="project" value="UniProtKB-KW"/>
</dbReference>
<dbReference type="Proteomes" id="UP001240150">
    <property type="component" value="Chromosome"/>
</dbReference>
<keyword evidence="3" id="KW-1185">Reference proteome</keyword>